<keyword evidence="3" id="KW-1133">Transmembrane helix</keyword>
<dbReference type="EMBL" id="QJUP01000024">
    <property type="protein sequence ID" value="TBU92185.1"/>
    <property type="molecule type" value="Genomic_DNA"/>
</dbReference>
<comment type="caution">
    <text evidence="4">The sequence shown here is derived from an EMBL/GenBank/DDBJ whole genome shotgun (WGS) entry which is preliminary data.</text>
</comment>
<keyword evidence="5" id="KW-1185">Reference proteome</keyword>
<name>A0A4Q9R2D5_9GAMM</name>
<reference evidence="4 5" key="1">
    <citation type="submission" date="2018-06" db="EMBL/GenBank/DDBJ databases">
        <title>Three novel Pseudomonas species isolated from symptomatic oak.</title>
        <authorList>
            <person name="Bueno-Gonzalez V."/>
            <person name="Brady C."/>
        </authorList>
    </citation>
    <scope>NUCLEOTIDE SEQUENCE [LARGE SCALE GENOMIC DNA]</scope>
    <source>
        <strain evidence="4 5">P17C</strain>
    </source>
</reference>
<feature type="coiled-coil region" evidence="1">
    <location>
        <begin position="169"/>
        <end position="203"/>
    </location>
</feature>
<dbReference type="RefSeq" id="WP_131185128.1">
    <property type="nucleotide sequence ID" value="NZ_QJUO01000022.1"/>
</dbReference>
<feature type="compositionally biased region" description="Basic and acidic residues" evidence="2">
    <location>
        <begin position="19"/>
        <end position="32"/>
    </location>
</feature>
<protein>
    <submittedName>
        <fullName evidence="4">ATPase</fullName>
    </submittedName>
</protein>
<evidence type="ECO:0000256" key="1">
    <source>
        <dbReference type="SAM" id="Coils"/>
    </source>
</evidence>
<keyword evidence="3" id="KW-0472">Membrane</keyword>
<evidence type="ECO:0000256" key="2">
    <source>
        <dbReference type="SAM" id="MobiDB-lite"/>
    </source>
</evidence>
<evidence type="ECO:0000313" key="4">
    <source>
        <dbReference type="EMBL" id="TBU92185.1"/>
    </source>
</evidence>
<evidence type="ECO:0000313" key="5">
    <source>
        <dbReference type="Proteomes" id="UP000292639"/>
    </source>
</evidence>
<evidence type="ECO:0000256" key="3">
    <source>
        <dbReference type="SAM" id="Phobius"/>
    </source>
</evidence>
<accession>A0A4Q9R2D5</accession>
<feature type="region of interest" description="Disordered" evidence="2">
    <location>
        <begin position="134"/>
        <end position="162"/>
    </location>
</feature>
<feature type="coiled-coil region" evidence="1">
    <location>
        <begin position="99"/>
        <end position="133"/>
    </location>
</feature>
<feature type="region of interest" description="Disordered" evidence="2">
    <location>
        <begin position="1"/>
        <end position="34"/>
    </location>
</feature>
<keyword evidence="3" id="KW-0812">Transmembrane</keyword>
<feature type="compositionally biased region" description="Basic and acidic residues" evidence="2">
    <location>
        <begin position="142"/>
        <end position="153"/>
    </location>
</feature>
<dbReference type="Proteomes" id="UP000292639">
    <property type="component" value="Unassembled WGS sequence"/>
</dbReference>
<gene>
    <name evidence="4" type="ORF">DNJ96_15335</name>
</gene>
<sequence length="284" mass="30955">MRNDARDELDDVPSLGMAGERDVESARHEPPRRSAAGTGILWSVIAALLISFGVLGWWSFQQIGLLNMRLVATQESFARISEDAAGRLQDISGKVVATESSVNSESEALKLRIKQLESQVLEIAQQQQALATEQKSLQGRQGNHDQRLQEQERGLSAGGERQQALDASLRSLQGEQKALQETLAQASRTLDEQARSLAAQKDNATALESLGKEVGALKARGNPAQAISRLEQDLLVLRSELENRPASAQGVDIAEFDAFRAQVTRNINTLQSQLANLQGQLNAR</sequence>
<keyword evidence="1" id="KW-0175">Coiled coil</keyword>
<proteinExistence type="predicted"/>
<dbReference type="OrthoDB" id="7033272at2"/>
<organism evidence="4 5">
    <name type="scientific">Stutzerimonas kirkiae</name>
    <dbReference type="NCBI Taxonomy" id="2211392"/>
    <lineage>
        <taxon>Bacteria</taxon>
        <taxon>Pseudomonadati</taxon>
        <taxon>Pseudomonadota</taxon>
        <taxon>Gammaproteobacteria</taxon>
        <taxon>Pseudomonadales</taxon>
        <taxon>Pseudomonadaceae</taxon>
        <taxon>Stutzerimonas</taxon>
    </lineage>
</organism>
<feature type="transmembrane region" description="Helical" evidence="3">
    <location>
        <begin position="40"/>
        <end position="60"/>
    </location>
</feature>
<dbReference type="AlphaFoldDB" id="A0A4Q9R2D5"/>